<protein>
    <submittedName>
        <fullName evidence="2">SLL1 protein</fullName>
    </submittedName>
</protein>
<evidence type="ECO:0000313" key="2">
    <source>
        <dbReference type="EMBL" id="ABD78311.1"/>
    </source>
</evidence>
<sequence length="92" mass="10278">MAMRSCASKLFFSSQPFLHNSASRGFHATGAKRMSAHERDGEYYLHAKHMYNLDRMKYQKLTMSLAVLTAFSIGVGVPVFAVVFQQKKTASG</sequence>
<dbReference type="PANTHER" id="PTHR36003:SF5">
    <property type="entry name" value="TONB-DEPENDENT HEME RECEPTOR A"/>
    <property type="match status" value="1"/>
</dbReference>
<name>A5X2R3_9ERIC</name>
<keyword evidence="1" id="KW-0812">Transmembrane</keyword>
<keyword evidence="1" id="KW-1133">Transmembrane helix</keyword>
<organism evidence="2">
    <name type="scientific">Primula vulgaris</name>
    <dbReference type="NCBI Taxonomy" id="175104"/>
    <lineage>
        <taxon>Eukaryota</taxon>
        <taxon>Viridiplantae</taxon>
        <taxon>Streptophyta</taxon>
        <taxon>Embryophyta</taxon>
        <taxon>Tracheophyta</taxon>
        <taxon>Spermatophyta</taxon>
        <taxon>Magnoliopsida</taxon>
        <taxon>eudicotyledons</taxon>
        <taxon>Gunneridae</taxon>
        <taxon>Pentapetalae</taxon>
        <taxon>asterids</taxon>
        <taxon>Ericales</taxon>
        <taxon>Primulaceae</taxon>
        <taxon>Primula</taxon>
    </lineage>
</organism>
<dbReference type="AlphaFoldDB" id="A5X2R3"/>
<evidence type="ECO:0000256" key="1">
    <source>
        <dbReference type="SAM" id="Phobius"/>
    </source>
</evidence>
<accession>A5X2R3</accession>
<keyword evidence="1" id="KW-0472">Membrane</keyword>
<dbReference type="EMBL" id="DQ381421">
    <property type="protein sequence ID" value="ABD78311.1"/>
    <property type="molecule type" value="Genomic_DNA"/>
</dbReference>
<proteinExistence type="predicted"/>
<dbReference type="PANTHER" id="PTHR36003">
    <property type="entry name" value="TONB-DEPENDENT HEME RECEPTOR A"/>
    <property type="match status" value="1"/>
</dbReference>
<reference evidence="2" key="1">
    <citation type="journal article" date="2007" name="Plant J.">
        <title>Identification and characterization of pin and thrum alleles of two genes that co-segregate with the Primula S locus.</title>
        <authorList>
            <person name="Li J."/>
            <person name="Webster M."/>
            <person name="Furuya M."/>
            <person name="Gilmartin P.M."/>
        </authorList>
    </citation>
    <scope>NUCLEOTIDE SEQUENCE</scope>
</reference>
<feature type="transmembrane region" description="Helical" evidence="1">
    <location>
        <begin position="65"/>
        <end position="84"/>
    </location>
</feature>
<gene>
    <name evidence="2" type="primary">SLL1</name>
</gene>